<dbReference type="GO" id="GO:0000981">
    <property type="term" value="F:DNA-binding transcription factor activity, RNA polymerase II-specific"/>
    <property type="evidence" value="ECO:0007669"/>
    <property type="project" value="InterPro"/>
</dbReference>
<evidence type="ECO:0000259" key="3">
    <source>
        <dbReference type="PROSITE" id="PS50048"/>
    </source>
</evidence>
<dbReference type="Proteomes" id="UP000799324">
    <property type="component" value="Unassembled WGS sequence"/>
</dbReference>
<dbReference type="PROSITE" id="PS00463">
    <property type="entry name" value="ZN2_CY6_FUNGAL_1"/>
    <property type="match status" value="1"/>
</dbReference>
<dbReference type="Gene3D" id="4.10.240.10">
    <property type="entry name" value="Zn(2)-C6 fungal-type DNA-binding domain"/>
    <property type="match status" value="1"/>
</dbReference>
<dbReference type="InterPro" id="IPR036864">
    <property type="entry name" value="Zn2-C6_fun-type_DNA-bd_sf"/>
</dbReference>
<evidence type="ECO:0000313" key="4">
    <source>
        <dbReference type="EMBL" id="KAF2662101.1"/>
    </source>
</evidence>
<dbReference type="SUPFAM" id="SSF57701">
    <property type="entry name" value="Zn2/Cys6 DNA-binding domain"/>
    <property type="match status" value="1"/>
</dbReference>
<keyword evidence="1" id="KW-0539">Nucleus</keyword>
<dbReference type="EMBL" id="MU004290">
    <property type="protein sequence ID" value="KAF2662101.1"/>
    <property type="molecule type" value="Genomic_DNA"/>
</dbReference>
<dbReference type="AlphaFoldDB" id="A0A6A6TRY2"/>
<gene>
    <name evidence="4" type="ORF">K491DRAFT_585795</name>
</gene>
<dbReference type="SMART" id="SM00066">
    <property type="entry name" value="GAL4"/>
    <property type="match status" value="1"/>
</dbReference>
<evidence type="ECO:0000256" key="2">
    <source>
        <dbReference type="SAM" id="MobiDB-lite"/>
    </source>
</evidence>
<proteinExistence type="predicted"/>
<dbReference type="Pfam" id="PF00172">
    <property type="entry name" value="Zn_clus"/>
    <property type="match status" value="1"/>
</dbReference>
<feature type="region of interest" description="Disordered" evidence="2">
    <location>
        <begin position="611"/>
        <end position="635"/>
    </location>
</feature>
<feature type="region of interest" description="Disordered" evidence="2">
    <location>
        <begin position="55"/>
        <end position="97"/>
    </location>
</feature>
<evidence type="ECO:0000256" key="1">
    <source>
        <dbReference type="ARBA" id="ARBA00023242"/>
    </source>
</evidence>
<keyword evidence="5" id="KW-1185">Reference proteome</keyword>
<dbReference type="InterPro" id="IPR001138">
    <property type="entry name" value="Zn2Cys6_DnaBD"/>
</dbReference>
<reference evidence="4" key="1">
    <citation type="journal article" date="2020" name="Stud. Mycol.">
        <title>101 Dothideomycetes genomes: a test case for predicting lifestyles and emergence of pathogens.</title>
        <authorList>
            <person name="Haridas S."/>
            <person name="Albert R."/>
            <person name="Binder M."/>
            <person name="Bloem J."/>
            <person name="Labutti K."/>
            <person name="Salamov A."/>
            <person name="Andreopoulos B."/>
            <person name="Baker S."/>
            <person name="Barry K."/>
            <person name="Bills G."/>
            <person name="Bluhm B."/>
            <person name="Cannon C."/>
            <person name="Castanera R."/>
            <person name="Culley D."/>
            <person name="Daum C."/>
            <person name="Ezra D."/>
            <person name="Gonzalez J."/>
            <person name="Henrissat B."/>
            <person name="Kuo A."/>
            <person name="Liang C."/>
            <person name="Lipzen A."/>
            <person name="Lutzoni F."/>
            <person name="Magnuson J."/>
            <person name="Mondo S."/>
            <person name="Nolan M."/>
            <person name="Ohm R."/>
            <person name="Pangilinan J."/>
            <person name="Park H.-J."/>
            <person name="Ramirez L."/>
            <person name="Alfaro M."/>
            <person name="Sun H."/>
            <person name="Tritt A."/>
            <person name="Yoshinaga Y."/>
            <person name="Zwiers L.-H."/>
            <person name="Turgeon B."/>
            <person name="Goodwin S."/>
            <person name="Spatafora J."/>
            <person name="Crous P."/>
            <person name="Grigoriev I."/>
        </authorList>
    </citation>
    <scope>NUCLEOTIDE SEQUENCE</scope>
    <source>
        <strain evidence="4">CBS 122681</strain>
    </source>
</reference>
<dbReference type="CDD" id="cd00067">
    <property type="entry name" value="GAL4"/>
    <property type="match status" value="1"/>
</dbReference>
<feature type="compositionally biased region" description="Low complexity" evidence="2">
    <location>
        <begin position="77"/>
        <end position="97"/>
    </location>
</feature>
<organism evidence="4 5">
    <name type="scientific">Lophiostoma macrostomum CBS 122681</name>
    <dbReference type="NCBI Taxonomy" id="1314788"/>
    <lineage>
        <taxon>Eukaryota</taxon>
        <taxon>Fungi</taxon>
        <taxon>Dikarya</taxon>
        <taxon>Ascomycota</taxon>
        <taxon>Pezizomycotina</taxon>
        <taxon>Dothideomycetes</taxon>
        <taxon>Pleosporomycetidae</taxon>
        <taxon>Pleosporales</taxon>
        <taxon>Lophiostomataceae</taxon>
        <taxon>Lophiostoma</taxon>
    </lineage>
</organism>
<dbReference type="PANTHER" id="PTHR38791">
    <property type="entry name" value="ZN(II)2CYS6 TRANSCRIPTION FACTOR (EUROFUNG)-RELATED-RELATED"/>
    <property type="match status" value="1"/>
</dbReference>
<protein>
    <recommendedName>
        <fullName evidence="3">Zn(2)-C6 fungal-type domain-containing protein</fullName>
    </recommendedName>
</protein>
<sequence>MSYRGRPSKGCDSCRARKVKCDEAKPTCNRCLRSGHDCKYRDPADLLFRNQTASAAQKAEDSWRQRAKSSQRPPGDSSKQPSAASSSNSHSSSAASPPRAFDYEALQDFNNLSLTSSGIQPDLRQLAYDRFLYDFIIDDLSGEDATGPGSDSFMSFVPSLYEISEEGSCARTIIEANCYANFYSRCNAPKARVLAEELVGKGLKMLQVRIADKQLAPTDETLGCVHMMGLYENLTSPVRDGGFIAHKDGANALLKLRSVEQYFSNPISAKLYEAASAQSLVGNLNMAMEPNDSLHKVVAARQANPGLYSNTGIYMINLVHDEATLHAKWHRFKRNNNPPVSRQALQELLRSALDLDAEYQAWEASVPPGWRARHCRNTPELRATFQSKWANVVLGSEGAPEELSQYVSLKRSWVWMFFRASRTYLLRDTIEMLNWALRLPEPDLLDISEPSSDINTATALDTISLRIHHAFATSHLVDTVEKTCSTVLAHFTIPVAGKSFEDVPGLRGYTCFWALGVLDGLFRMGILPDSGSSAARTSNLDDWPPVIDPSIMQAQPQPQMYHQHHQYPSPAMFRFPHEALNPLYHDPETTIPDPNDFPKLDPIPLISVGAPPRAPATSSSRAHIPSVPPTPPTGSGSVKLFQDLEETHPWDYTPENLAPLGVQFAAPPAIDVARRKAWLHRIIYYCATELGIRKGLALIVMDGYLEKTKMEVETMLGK</sequence>
<accession>A0A6A6TRY2</accession>
<evidence type="ECO:0000313" key="5">
    <source>
        <dbReference type="Proteomes" id="UP000799324"/>
    </source>
</evidence>
<name>A0A6A6TRY2_9PLEO</name>
<dbReference type="GO" id="GO:0008270">
    <property type="term" value="F:zinc ion binding"/>
    <property type="evidence" value="ECO:0007669"/>
    <property type="project" value="InterPro"/>
</dbReference>
<dbReference type="PROSITE" id="PS50048">
    <property type="entry name" value="ZN2_CY6_FUNGAL_2"/>
    <property type="match status" value="1"/>
</dbReference>
<feature type="domain" description="Zn(2)-C6 fungal-type" evidence="3">
    <location>
        <begin position="10"/>
        <end position="40"/>
    </location>
</feature>
<dbReference type="PANTHER" id="PTHR38791:SF12">
    <property type="entry name" value="TRANSCRIPTION FACTOR DOMAIN-CONTAINING PROTEIN-RELATED"/>
    <property type="match status" value="1"/>
</dbReference>
<dbReference type="OrthoDB" id="2991872at2759"/>
<dbReference type="InterPro" id="IPR053175">
    <property type="entry name" value="DHMBA_Reg_Transcription_Factor"/>
</dbReference>